<name>A0A0F9EH20_9ZZZZ</name>
<dbReference type="AlphaFoldDB" id="A0A0F9EH20"/>
<gene>
    <name evidence="1" type="ORF">LCGC14_2153410</name>
</gene>
<proteinExistence type="predicted"/>
<accession>A0A0F9EH20</accession>
<reference evidence="1" key="1">
    <citation type="journal article" date="2015" name="Nature">
        <title>Complex archaea that bridge the gap between prokaryotes and eukaryotes.</title>
        <authorList>
            <person name="Spang A."/>
            <person name="Saw J.H."/>
            <person name="Jorgensen S.L."/>
            <person name="Zaremba-Niedzwiedzka K."/>
            <person name="Martijn J."/>
            <person name="Lind A.E."/>
            <person name="van Eijk R."/>
            <person name="Schleper C."/>
            <person name="Guy L."/>
            <person name="Ettema T.J."/>
        </authorList>
    </citation>
    <scope>NUCLEOTIDE SEQUENCE</scope>
</reference>
<organism evidence="1">
    <name type="scientific">marine sediment metagenome</name>
    <dbReference type="NCBI Taxonomy" id="412755"/>
    <lineage>
        <taxon>unclassified sequences</taxon>
        <taxon>metagenomes</taxon>
        <taxon>ecological metagenomes</taxon>
    </lineage>
</organism>
<sequence length="101" mass="11643">MVEFYRGERPVHGWQGSKGRREELLLERYPMLGSGERARDERGAEEIAQYSVGDLFLRSFSTTSPPAFVRNEYIVTRKDKEGLWGRAVQGEVEEFTAEDVE</sequence>
<protein>
    <submittedName>
        <fullName evidence="1">Uncharacterized protein</fullName>
    </submittedName>
</protein>
<comment type="caution">
    <text evidence="1">The sequence shown here is derived from an EMBL/GenBank/DDBJ whole genome shotgun (WGS) entry which is preliminary data.</text>
</comment>
<dbReference type="EMBL" id="LAZR01027485">
    <property type="protein sequence ID" value="KKL65591.1"/>
    <property type="molecule type" value="Genomic_DNA"/>
</dbReference>
<evidence type="ECO:0000313" key="1">
    <source>
        <dbReference type="EMBL" id="KKL65591.1"/>
    </source>
</evidence>